<dbReference type="FunFam" id="3.40.50.300:FF:000911">
    <property type="entry name" value="Nucleolar RNA helicase II"/>
    <property type="match status" value="1"/>
</dbReference>
<dbReference type="Pfam" id="PF00270">
    <property type="entry name" value="DEAD"/>
    <property type="match status" value="1"/>
</dbReference>
<feature type="compositionally biased region" description="Basic and acidic residues" evidence="11">
    <location>
        <begin position="741"/>
        <end position="751"/>
    </location>
</feature>
<dbReference type="Pfam" id="PF00098">
    <property type="entry name" value="zf-CCHC"/>
    <property type="match status" value="1"/>
</dbReference>
<dbReference type="GO" id="GO:0003724">
    <property type="term" value="F:RNA helicase activity"/>
    <property type="evidence" value="ECO:0007669"/>
    <property type="project" value="UniProtKB-EC"/>
</dbReference>
<dbReference type="SUPFAM" id="SSF52540">
    <property type="entry name" value="P-loop containing nucleoside triphosphate hydrolases"/>
    <property type="match status" value="1"/>
</dbReference>
<dbReference type="CDD" id="cd00268">
    <property type="entry name" value="DEADc"/>
    <property type="match status" value="1"/>
</dbReference>
<evidence type="ECO:0000259" key="13">
    <source>
        <dbReference type="PROSITE" id="PS51192"/>
    </source>
</evidence>
<feature type="region of interest" description="Disordered" evidence="11">
    <location>
        <begin position="636"/>
        <end position="751"/>
    </location>
</feature>
<dbReference type="PANTHER" id="PTHR47959">
    <property type="entry name" value="ATP-DEPENDENT RNA HELICASE RHLE-RELATED"/>
    <property type="match status" value="1"/>
</dbReference>
<keyword evidence="7" id="KW-0694">RNA-binding</keyword>
<reference evidence="15" key="1">
    <citation type="journal article" date="2023" name="bioRxiv">
        <title>Improved chromosome-level genome assembly for marigold (Tagetes erecta).</title>
        <authorList>
            <person name="Jiang F."/>
            <person name="Yuan L."/>
            <person name="Wang S."/>
            <person name="Wang H."/>
            <person name="Xu D."/>
            <person name="Wang A."/>
            <person name="Fan W."/>
        </authorList>
    </citation>
    <scope>NUCLEOTIDE SEQUENCE</scope>
    <source>
        <strain evidence="15">WSJ</strain>
        <tissue evidence="15">Leaf</tissue>
    </source>
</reference>
<protein>
    <recommendedName>
        <fullName evidence="2">RNA helicase</fullName>
        <ecNumber evidence="2">3.6.4.13</ecNumber>
    </recommendedName>
</protein>
<dbReference type="Pfam" id="PF00271">
    <property type="entry name" value="Helicase_C"/>
    <property type="match status" value="1"/>
</dbReference>
<dbReference type="SMART" id="SM00490">
    <property type="entry name" value="HELICc"/>
    <property type="match status" value="1"/>
</dbReference>
<comment type="catalytic activity">
    <reaction evidence="9">
        <text>ATP + H2O = ADP + phosphate + H(+)</text>
        <dbReference type="Rhea" id="RHEA:13065"/>
        <dbReference type="ChEBI" id="CHEBI:15377"/>
        <dbReference type="ChEBI" id="CHEBI:15378"/>
        <dbReference type="ChEBI" id="CHEBI:30616"/>
        <dbReference type="ChEBI" id="CHEBI:43474"/>
        <dbReference type="ChEBI" id="CHEBI:456216"/>
        <dbReference type="EC" id="3.6.4.13"/>
    </reaction>
</comment>
<accession>A0AAD8L304</accession>
<dbReference type="Pfam" id="PF08152">
    <property type="entry name" value="GUCT"/>
    <property type="match status" value="1"/>
</dbReference>
<keyword evidence="6" id="KW-0067">ATP-binding</keyword>
<dbReference type="AlphaFoldDB" id="A0AAD8L304"/>
<evidence type="ECO:0000256" key="5">
    <source>
        <dbReference type="ARBA" id="ARBA00022806"/>
    </source>
</evidence>
<dbReference type="Gene3D" id="3.40.50.300">
    <property type="entry name" value="P-loop containing nucleotide triphosphate hydrolases"/>
    <property type="match status" value="2"/>
</dbReference>
<dbReference type="GO" id="GO:0006950">
    <property type="term" value="P:response to stress"/>
    <property type="evidence" value="ECO:0007669"/>
    <property type="project" value="UniProtKB-ARBA"/>
</dbReference>
<dbReference type="InterPro" id="IPR059027">
    <property type="entry name" value="DD_DDX21-DDX50"/>
</dbReference>
<dbReference type="SUPFAM" id="SSF57756">
    <property type="entry name" value="Retrovirus zinc finger-like domains"/>
    <property type="match status" value="1"/>
</dbReference>
<dbReference type="GO" id="GO:0005524">
    <property type="term" value="F:ATP binding"/>
    <property type="evidence" value="ECO:0007669"/>
    <property type="project" value="UniProtKB-KW"/>
</dbReference>
<dbReference type="GO" id="GO:0003723">
    <property type="term" value="F:RNA binding"/>
    <property type="evidence" value="ECO:0007669"/>
    <property type="project" value="UniProtKB-KW"/>
</dbReference>
<keyword evidence="10" id="KW-0479">Metal-binding</keyword>
<dbReference type="Gene3D" id="4.10.60.10">
    <property type="entry name" value="Zinc finger, CCHC-type"/>
    <property type="match status" value="1"/>
</dbReference>
<dbReference type="Pfam" id="PF26142">
    <property type="entry name" value="DD_DDX21-DDX50"/>
    <property type="match status" value="1"/>
</dbReference>
<comment type="caution">
    <text evidence="15">The sequence shown here is derived from an EMBL/GenBank/DDBJ whole genome shotgun (WGS) entry which is preliminary data.</text>
</comment>
<evidence type="ECO:0000256" key="11">
    <source>
        <dbReference type="SAM" id="MobiDB-lite"/>
    </source>
</evidence>
<gene>
    <name evidence="15" type="ORF">QVD17_00302</name>
</gene>
<dbReference type="SMART" id="SM00487">
    <property type="entry name" value="DEXDc"/>
    <property type="match status" value="1"/>
</dbReference>
<evidence type="ECO:0000256" key="8">
    <source>
        <dbReference type="ARBA" id="ARBA00022946"/>
    </source>
</evidence>
<proteinExistence type="inferred from homology"/>
<evidence type="ECO:0000256" key="4">
    <source>
        <dbReference type="ARBA" id="ARBA00022801"/>
    </source>
</evidence>
<dbReference type="InterPro" id="IPR001878">
    <property type="entry name" value="Znf_CCHC"/>
</dbReference>
<dbReference type="PROSITE" id="PS51192">
    <property type="entry name" value="HELICASE_ATP_BIND_1"/>
    <property type="match status" value="1"/>
</dbReference>
<dbReference type="GO" id="GO:0008270">
    <property type="term" value="F:zinc ion binding"/>
    <property type="evidence" value="ECO:0007669"/>
    <property type="project" value="UniProtKB-KW"/>
</dbReference>
<dbReference type="PROSITE" id="PS51194">
    <property type="entry name" value="HELICASE_CTER"/>
    <property type="match status" value="1"/>
</dbReference>
<keyword evidence="5" id="KW-0347">Helicase</keyword>
<feature type="compositionally biased region" description="Low complexity" evidence="11">
    <location>
        <begin position="658"/>
        <end position="675"/>
    </location>
</feature>
<evidence type="ECO:0000256" key="2">
    <source>
        <dbReference type="ARBA" id="ARBA00012552"/>
    </source>
</evidence>
<evidence type="ECO:0000313" key="16">
    <source>
        <dbReference type="Proteomes" id="UP001229421"/>
    </source>
</evidence>
<dbReference type="InterPro" id="IPR012562">
    <property type="entry name" value="GUCT"/>
</dbReference>
<dbReference type="InterPro" id="IPR050079">
    <property type="entry name" value="DEAD_box_RNA_helicase"/>
</dbReference>
<dbReference type="GO" id="GO:0005829">
    <property type="term" value="C:cytosol"/>
    <property type="evidence" value="ECO:0007669"/>
    <property type="project" value="TreeGrafter"/>
</dbReference>
<evidence type="ECO:0000256" key="10">
    <source>
        <dbReference type="PROSITE-ProRule" id="PRU00047"/>
    </source>
</evidence>
<dbReference type="FunFam" id="3.40.50.300:FF:001060">
    <property type="entry name" value="ATP-dependent RNA helicase RhlE"/>
    <property type="match status" value="1"/>
</dbReference>
<keyword evidence="16" id="KW-1185">Reference proteome</keyword>
<dbReference type="SMART" id="SM00343">
    <property type="entry name" value="ZnF_C2HC"/>
    <property type="match status" value="1"/>
</dbReference>
<dbReference type="PROSITE" id="PS50158">
    <property type="entry name" value="ZF_CCHC"/>
    <property type="match status" value="1"/>
</dbReference>
<keyword evidence="8" id="KW-0809">Transit peptide</keyword>
<dbReference type="PANTHER" id="PTHR47959:SF1">
    <property type="entry name" value="ATP-DEPENDENT RNA HELICASE DBPA"/>
    <property type="match status" value="1"/>
</dbReference>
<dbReference type="GO" id="GO:0016787">
    <property type="term" value="F:hydrolase activity"/>
    <property type="evidence" value="ECO:0007669"/>
    <property type="project" value="UniProtKB-KW"/>
</dbReference>
<keyword evidence="10" id="KW-0862">Zinc</keyword>
<dbReference type="InterPro" id="IPR001650">
    <property type="entry name" value="Helicase_C-like"/>
</dbReference>
<evidence type="ECO:0000256" key="7">
    <source>
        <dbReference type="ARBA" id="ARBA00022884"/>
    </source>
</evidence>
<evidence type="ECO:0000256" key="1">
    <source>
        <dbReference type="ARBA" id="ARBA00006517"/>
    </source>
</evidence>
<evidence type="ECO:0000256" key="3">
    <source>
        <dbReference type="ARBA" id="ARBA00022741"/>
    </source>
</evidence>
<feature type="compositionally biased region" description="Low complexity" evidence="11">
    <location>
        <begin position="693"/>
        <end position="707"/>
    </location>
</feature>
<keyword evidence="3" id="KW-0547">Nucleotide-binding</keyword>
<feature type="domain" description="Helicase C-terminal" evidence="14">
    <location>
        <begin position="338"/>
        <end position="483"/>
    </location>
</feature>
<dbReference type="CDD" id="cd12938">
    <property type="entry name" value="GUCT_Hera"/>
    <property type="match status" value="1"/>
</dbReference>
<dbReference type="EMBL" id="JAUHHV010000001">
    <property type="protein sequence ID" value="KAK1434555.1"/>
    <property type="molecule type" value="Genomic_DNA"/>
</dbReference>
<dbReference type="InterPro" id="IPR027417">
    <property type="entry name" value="P-loop_NTPase"/>
</dbReference>
<keyword evidence="4" id="KW-0378">Hydrolase</keyword>
<evidence type="ECO:0000256" key="9">
    <source>
        <dbReference type="ARBA" id="ARBA00047984"/>
    </source>
</evidence>
<organism evidence="15 16">
    <name type="scientific">Tagetes erecta</name>
    <name type="common">African marigold</name>
    <dbReference type="NCBI Taxonomy" id="13708"/>
    <lineage>
        <taxon>Eukaryota</taxon>
        <taxon>Viridiplantae</taxon>
        <taxon>Streptophyta</taxon>
        <taxon>Embryophyta</taxon>
        <taxon>Tracheophyta</taxon>
        <taxon>Spermatophyta</taxon>
        <taxon>Magnoliopsida</taxon>
        <taxon>eudicotyledons</taxon>
        <taxon>Gunneridae</taxon>
        <taxon>Pentapetalae</taxon>
        <taxon>asterids</taxon>
        <taxon>campanulids</taxon>
        <taxon>Asterales</taxon>
        <taxon>Asteraceae</taxon>
        <taxon>Asteroideae</taxon>
        <taxon>Heliantheae alliance</taxon>
        <taxon>Tageteae</taxon>
        <taxon>Tagetes</taxon>
    </lineage>
</organism>
<sequence>MSSIIIGVSSLSLSKTLVSSSSSTPLSFHSHKPHFISLSTPIPTSSSSSFLVSAVSARNSLLTEEAAFKSLALFDTQPSSSLKDDDDLEFEASVANDDDEVAVSKLGLPQRLVQTLETRGIINLFPIQRAVLVPALEGRDIIGRAKTGTGKTLAFAIPIIKRVTEEDEENRNRLAGRLPRVLVLAPTRELAKQVETEIKESAPYLRTVCVYGGVSYTLQKNQLTRGVDIVVGTPGRLIDLVNSNILKLGEVQFLVLDEADQMLAVGFEEDVETILEKLPPQRQSMLFSATMPRWVQKLSRKYLKTPLTIDLVGDQDEKLAEGIKLYAITTTSTTKRSMLGDLVTVYAKGGKTIIFTQTKRDADEVSMALTSSIASEALHGDISQHQRERTLNGFRQGKFTVLVATDVASRGLDIPNVDLVIHYELPNDPETFVHRSGRTGRAGKEGKAILMYTNSQRRTVRTLEQDVGCKFEYISPPSVEDVLGSSAEQVIATLSGVHNESIDFFAPTAQKLYDQQGTRALAAALAHMSGFSQPPSCRSLITHEQGWTTLQMTRDNDSSVRGYMSARTVTGFLSSVYATAAGVLGKIHVIADKKVQGAVFDLPEDIAKNLLSKEIPPGTTITKISKLPVLEDDGPASDFYGRFTNRERSSRGGRRDSGSSGSRGSWGGSSRSSSGDDGDNFRRGGRSSGRGGSSSWSSGGSRSTGSDWLISGDSRRRTPSSGNRDRNFAGPCFHCGRSGHRASECPKKQDY</sequence>
<keyword evidence="10" id="KW-0863">Zinc-finger</keyword>
<evidence type="ECO:0000313" key="15">
    <source>
        <dbReference type="EMBL" id="KAK1434555.1"/>
    </source>
</evidence>
<feature type="compositionally biased region" description="Basic and acidic residues" evidence="11">
    <location>
        <begin position="644"/>
        <end position="657"/>
    </location>
</feature>
<evidence type="ECO:0000256" key="6">
    <source>
        <dbReference type="ARBA" id="ARBA00022840"/>
    </source>
</evidence>
<dbReference type="Proteomes" id="UP001229421">
    <property type="component" value="Unassembled WGS sequence"/>
</dbReference>
<dbReference type="EC" id="3.6.4.13" evidence="2"/>
<dbReference type="InterPro" id="IPR011545">
    <property type="entry name" value="DEAD/DEAH_box_helicase_dom"/>
</dbReference>
<dbReference type="InterPro" id="IPR014001">
    <property type="entry name" value="Helicase_ATP-bd"/>
</dbReference>
<evidence type="ECO:0000259" key="12">
    <source>
        <dbReference type="PROSITE" id="PS50158"/>
    </source>
</evidence>
<comment type="similarity">
    <text evidence="1">Belongs to the DEAD box helicase family. DDX21/DDX50 subfamily.</text>
</comment>
<name>A0AAD8L304_TARER</name>
<feature type="domain" description="CCHC-type" evidence="12">
    <location>
        <begin position="732"/>
        <end position="747"/>
    </location>
</feature>
<dbReference type="CDD" id="cd18787">
    <property type="entry name" value="SF2_C_DEAD"/>
    <property type="match status" value="1"/>
</dbReference>
<dbReference type="InterPro" id="IPR036875">
    <property type="entry name" value="Znf_CCHC_sf"/>
</dbReference>
<dbReference type="InterPro" id="IPR044742">
    <property type="entry name" value="DEAD/DEAH_RhlB"/>
</dbReference>
<evidence type="ECO:0000259" key="14">
    <source>
        <dbReference type="PROSITE" id="PS51194"/>
    </source>
</evidence>
<feature type="domain" description="Helicase ATP-binding" evidence="13">
    <location>
        <begin position="132"/>
        <end position="309"/>
    </location>
</feature>